<proteinExistence type="predicted"/>
<protein>
    <recommendedName>
        <fullName evidence="3">Acetyl-CoA carboxylase</fullName>
    </recommendedName>
</protein>
<evidence type="ECO:0008006" key="3">
    <source>
        <dbReference type="Google" id="ProtNLM"/>
    </source>
</evidence>
<accession>A0A510VNM0</accession>
<name>A0A510VNM0_9LACO</name>
<organism evidence="1 2">
    <name type="scientific">Furfurilactobacillus siliginis</name>
    <dbReference type="NCBI Taxonomy" id="348151"/>
    <lineage>
        <taxon>Bacteria</taxon>
        <taxon>Bacillati</taxon>
        <taxon>Bacillota</taxon>
        <taxon>Bacilli</taxon>
        <taxon>Lactobacillales</taxon>
        <taxon>Lactobacillaceae</taxon>
        <taxon>Furfurilactobacillus</taxon>
    </lineage>
</organism>
<dbReference type="RefSeq" id="WP_057808688.1">
    <property type="nucleotide sequence ID" value="NZ_BJUD01000011.1"/>
</dbReference>
<sequence>MNNDVKIIMERINKLFKRAPHTLYHIQCTKNIYDEQFNFFFIIQPKGRRQHSIPLHTIDQYTLEYLQLVIKLLRKQTQLSIEYIGFTEKDYWPNSFDVIQKKKRWDE</sequence>
<evidence type="ECO:0000313" key="2">
    <source>
        <dbReference type="Proteomes" id="UP000321429"/>
    </source>
</evidence>
<evidence type="ECO:0000313" key="1">
    <source>
        <dbReference type="EMBL" id="GEK28532.1"/>
    </source>
</evidence>
<comment type="caution">
    <text evidence="1">The sequence shown here is derived from an EMBL/GenBank/DDBJ whole genome shotgun (WGS) entry which is preliminary data.</text>
</comment>
<dbReference type="EMBL" id="BJUD01000011">
    <property type="protein sequence ID" value="GEK28532.1"/>
    <property type="molecule type" value="Genomic_DNA"/>
</dbReference>
<reference evidence="1 2" key="1">
    <citation type="submission" date="2019-07" db="EMBL/GenBank/DDBJ databases">
        <title>Whole genome shotgun sequence of Lactobacillus siliginis NBRC 101315.</title>
        <authorList>
            <person name="Hosoyama A."/>
            <person name="Uohara A."/>
            <person name="Ohji S."/>
            <person name="Ichikawa N."/>
        </authorList>
    </citation>
    <scope>NUCLEOTIDE SEQUENCE [LARGE SCALE GENOMIC DNA]</scope>
    <source>
        <strain evidence="1 2">NBRC 101315</strain>
    </source>
</reference>
<dbReference type="AlphaFoldDB" id="A0A510VNM0"/>
<dbReference type="OrthoDB" id="2248172at2"/>
<dbReference type="Proteomes" id="UP000321429">
    <property type="component" value="Unassembled WGS sequence"/>
</dbReference>
<gene>
    <name evidence="1" type="ORF">LSI01_08430</name>
</gene>